<dbReference type="InterPro" id="IPR036390">
    <property type="entry name" value="WH_DNA-bd_sf"/>
</dbReference>
<dbReference type="Proteomes" id="UP000661918">
    <property type="component" value="Unassembled WGS sequence"/>
</dbReference>
<proteinExistence type="predicted"/>
<dbReference type="SMART" id="SM00347">
    <property type="entry name" value="HTH_MARR"/>
    <property type="match status" value="1"/>
</dbReference>
<dbReference type="PROSITE" id="PS50995">
    <property type="entry name" value="HTH_MARR_2"/>
    <property type="match status" value="1"/>
</dbReference>
<dbReference type="InterPro" id="IPR039422">
    <property type="entry name" value="MarR/SlyA-like"/>
</dbReference>
<reference evidence="3" key="1">
    <citation type="journal article" date="2019" name="Int. J. Syst. Evol. Microbiol.">
        <title>The Global Catalogue of Microorganisms (GCM) 10K type strain sequencing project: providing services to taxonomists for standard genome sequencing and annotation.</title>
        <authorList>
            <consortium name="The Broad Institute Genomics Platform"/>
            <consortium name="The Broad Institute Genome Sequencing Center for Infectious Disease"/>
            <person name="Wu L."/>
            <person name="Ma J."/>
        </authorList>
    </citation>
    <scope>NUCLEOTIDE SEQUENCE [LARGE SCALE GENOMIC DNA]</scope>
    <source>
        <strain evidence="3">JCM 15443</strain>
    </source>
</reference>
<comment type="caution">
    <text evidence="2">The sequence shown here is derived from an EMBL/GenBank/DDBJ whole genome shotgun (WGS) entry which is preliminary data.</text>
</comment>
<dbReference type="SUPFAM" id="SSF46785">
    <property type="entry name" value="Winged helix' DNA-binding domain"/>
    <property type="match status" value="1"/>
</dbReference>
<dbReference type="PANTHER" id="PTHR33164">
    <property type="entry name" value="TRANSCRIPTIONAL REGULATOR, MARR FAMILY"/>
    <property type="match status" value="1"/>
</dbReference>
<protein>
    <submittedName>
        <fullName evidence="2">MarR family transcriptional regulator</fullName>
    </submittedName>
</protein>
<accession>A0ABQ2GM82</accession>
<organism evidence="2 3">
    <name type="scientific">Deinococcus aerophilus</name>
    <dbReference type="NCBI Taxonomy" id="522488"/>
    <lineage>
        <taxon>Bacteria</taxon>
        <taxon>Thermotogati</taxon>
        <taxon>Deinococcota</taxon>
        <taxon>Deinococci</taxon>
        <taxon>Deinococcales</taxon>
        <taxon>Deinococcaceae</taxon>
        <taxon>Deinococcus</taxon>
    </lineage>
</organism>
<keyword evidence="3" id="KW-1185">Reference proteome</keyword>
<dbReference type="Gene3D" id="1.10.10.10">
    <property type="entry name" value="Winged helix-like DNA-binding domain superfamily/Winged helix DNA-binding domain"/>
    <property type="match status" value="1"/>
</dbReference>
<name>A0ABQ2GM82_9DEIO</name>
<dbReference type="InterPro" id="IPR036388">
    <property type="entry name" value="WH-like_DNA-bd_sf"/>
</dbReference>
<evidence type="ECO:0000313" key="3">
    <source>
        <dbReference type="Proteomes" id="UP000661918"/>
    </source>
</evidence>
<dbReference type="Pfam" id="PF12802">
    <property type="entry name" value="MarR_2"/>
    <property type="match status" value="1"/>
</dbReference>
<dbReference type="EMBL" id="BMOM01000005">
    <property type="protein sequence ID" value="GGM03382.1"/>
    <property type="molecule type" value="Genomic_DNA"/>
</dbReference>
<dbReference type="PANTHER" id="PTHR33164:SF43">
    <property type="entry name" value="HTH-TYPE TRANSCRIPTIONAL REPRESSOR YETL"/>
    <property type="match status" value="1"/>
</dbReference>
<evidence type="ECO:0000313" key="2">
    <source>
        <dbReference type="EMBL" id="GGM03382.1"/>
    </source>
</evidence>
<dbReference type="InterPro" id="IPR000835">
    <property type="entry name" value="HTH_MarR-typ"/>
</dbReference>
<feature type="domain" description="HTH marR-type" evidence="1">
    <location>
        <begin position="15"/>
        <end position="147"/>
    </location>
</feature>
<gene>
    <name evidence="2" type="primary">marR</name>
    <name evidence="2" type="ORF">GCM10010841_09760</name>
</gene>
<sequence length="155" mass="16355">MGMAQAPTPDLHSPEVQFLTALWDTWQALVAAGAAQLEARHALDLRGFIALSYLQTGPQQPAELARHLGIARYEVSRTLAALDGLGAVTRERGGTDARGVTVRITPAGRDRWAAALQTVRAVTGPSLAGLSPASASQLTQSLQTVAHAARQERSP</sequence>
<evidence type="ECO:0000259" key="1">
    <source>
        <dbReference type="PROSITE" id="PS50995"/>
    </source>
</evidence>